<evidence type="ECO:0000313" key="8">
    <source>
        <dbReference type="Proteomes" id="UP000780801"/>
    </source>
</evidence>
<evidence type="ECO:0000256" key="1">
    <source>
        <dbReference type="ARBA" id="ARBA00004173"/>
    </source>
</evidence>
<dbReference type="AlphaFoldDB" id="A0A9P6KCS1"/>
<organism evidence="7 8">
    <name type="scientific">Lunasporangiospora selenospora</name>
    <dbReference type="NCBI Taxonomy" id="979761"/>
    <lineage>
        <taxon>Eukaryota</taxon>
        <taxon>Fungi</taxon>
        <taxon>Fungi incertae sedis</taxon>
        <taxon>Mucoromycota</taxon>
        <taxon>Mortierellomycotina</taxon>
        <taxon>Mortierellomycetes</taxon>
        <taxon>Mortierellales</taxon>
        <taxon>Mortierellaceae</taxon>
        <taxon>Lunasporangiospora</taxon>
    </lineage>
</organism>
<dbReference type="Pfam" id="PF08213">
    <property type="entry name" value="COX24_C"/>
    <property type="match status" value="1"/>
</dbReference>
<proteinExistence type="inferred from homology"/>
<dbReference type="PANTHER" id="PTHR32035:SF3">
    <property type="entry name" value="SMALL RIBOSOMAL SUBUNIT PROTEIN MS38"/>
    <property type="match status" value="1"/>
</dbReference>
<dbReference type="EMBL" id="JAABOA010002261">
    <property type="protein sequence ID" value="KAF9580136.1"/>
    <property type="molecule type" value="Genomic_DNA"/>
</dbReference>
<evidence type="ECO:0000256" key="4">
    <source>
        <dbReference type="ARBA" id="ARBA00035682"/>
    </source>
</evidence>
<dbReference type="SMART" id="SM01155">
    <property type="entry name" value="DUF1713"/>
    <property type="match status" value="1"/>
</dbReference>
<comment type="caution">
    <text evidence="7">The sequence shown here is derived from an EMBL/GenBank/DDBJ whole genome shotgun (WGS) entry which is preliminary data.</text>
</comment>
<dbReference type="GO" id="GO:0005739">
    <property type="term" value="C:mitochondrion"/>
    <property type="evidence" value="ECO:0007669"/>
    <property type="project" value="UniProtKB-SubCell"/>
</dbReference>
<comment type="subcellular location">
    <subcellularLocation>
        <location evidence="1">Mitochondrion</location>
    </subcellularLocation>
</comment>
<feature type="non-terminal residue" evidence="7">
    <location>
        <position position="1"/>
    </location>
</feature>
<evidence type="ECO:0000256" key="3">
    <source>
        <dbReference type="ARBA" id="ARBA00035647"/>
    </source>
</evidence>
<dbReference type="Proteomes" id="UP000780801">
    <property type="component" value="Unassembled WGS sequence"/>
</dbReference>
<protein>
    <recommendedName>
        <fullName evidence="4">Small ribosomal subunit protein mS38</fullName>
    </recommendedName>
</protein>
<dbReference type="PANTHER" id="PTHR32035">
    <property type="entry name" value="AURORA KINASE A-INTERACTING PROTEIN"/>
    <property type="match status" value="1"/>
</dbReference>
<name>A0A9P6KCS1_9FUNG</name>
<dbReference type="InterPro" id="IPR013177">
    <property type="entry name" value="Ribosomal_mS38_C"/>
</dbReference>
<comment type="similarity">
    <text evidence="3">Belongs to the mitochondrion-specific ribosomal protein mS38 family.</text>
</comment>
<keyword evidence="2" id="KW-0496">Mitochondrion</keyword>
<feature type="domain" description="Ribosomal protein mS38 C-terminal" evidence="6">
    <location>
        <begin position="59"/>
        <end position="92"/>
    </location>
</feature>
<accession>A0A9P6KCS1</accession>
<evidence type="ECO:0000259" key="6">
    <source>
        <dbReference type="SMART" id="SM01155"/>
    </source>
</evidence>
<evidence type="ECO:0000256" key="5">
    <source>
        <dbReference type="SAM" id="MobiDB-lite"/>
    </source>
</evidence>
<evidence type="ECO:0000256" key="2">
    <source>
        <dbReference type="ARBA" id="ARBA00023128"/>
    </source>
</evidence>
<feature type="region of interest" description="Disordered" evidence="5">
    <location>
        <begin position="63"/>
        <end position="92"/>
    </location>
</feature>
<feature type="region of interest" description="Disordered" evidence="5">
    <location>
        <begin position="1"/>
        <end position="23"/>
    </location>
</feature>
<gene>
    <name evidence="7" type="ORF">BGW38_003340</name>
</gene>
<keyword evidence="8" id="KW-1185">Reference proteome</keyword>
<feature type="compositionally biased region" description="Basic residues" evidence="5">
    <location>
        <begin position="64"/>
        <end position="92"/>
    </location>
</feature>
<sequence>PLDDLSSHFSTLQLFTPPPAPKPSLSYLREQKMKAMTIDGDKQPVVSILDQLHATIDMHMTSVQRKRRIKMKKHKYKKLRKRTRALRKRLGK</sequence>
<reference evidence="7" key="1">
    <citation type="journal article" date="2020" name="Fungal Divers.">
        <title>Resolving the Mortierellaceae phylogeny through synthesis of multi-gene phylogenetics and phylogenomics.</title>
        <authorList>
            <person name="Vandepol N."/>
            <person name="Liber J."/>
            <person name="Desiro A."/>
            <person name="Na H."/>
            <person name="Kennedy M."/>
            <person name="Barry K."/>
            <person name="Grigoriev I.V."/>
            <person name="Miller A.N."/>
            <person name="O'Donnell K."/>
            <person name="Stajich J.E."/>
            <person name="Bonito G."/>
        </authorList>
    </citation>
    <scope>NUCLEOTIDE SEQUENCE</scope>
    <source>
        <strain evidence="7">KOD1015</strain>
    </source>
</reference>
<evidence type="ECO:0000313" key="7">
    <source>
        <dbReference type="EMBL" id="KAF9580136.1"/>
    </source>
</evidence>